<reference evidence="1 2" key="1">
    <citation type="submission" date="2019-09" db="EMBL/GenBank/DDBJ databases">
        <title>Bird 10,000 Genomes (B10K) Project - Family phase.</title>
        <authorList>
            <person name="Zhang G."/>
        </authorList>
    </citation>
    <scope>NUCLEOTIDE SEQUENCE [LARGE SCALE GENOMIC DNA]</scope>
    <source>
        <strain evidence="1">B10K-DU-002-59</strain>
        <tissue evidence="1">Muscle</tissue>
    </source>
</reference>
<sequence length="89" mass="10080">KLSELTLPGLGQNLFVDLMQQVAGELNVSNCWIYGGALKTEEWPWRGESLEIVKILKWNRTEVTKGEHGPDEWILTSEVVAGQCIRRRG</sequence>
<protein>
    <submittedName>
        <fullName evidence="1">ENR1 protein</fullName>
    </submittedName>
</protein>
<keyword evidence="2" id="KW-1185">Reference proteome</keyword>
<proteinExistence type="predicted"/>
<dbReference type="OrthoDB" id="9325190at2759"/>
<feature type="non-terminal residue" evidence="1">
    <location>
        <position position="1"/>
    </location>
</feature>
<organism evidence="1 2">
    <name type="scientific">Jacana jacana</name>
    <name type="common">Wattled jacana</name>
    <name type="synonym">Parra jacana</name>
    <dbReference type="NCBI Taxonomy" id="54508"/>
    <lineage>
        <taxon>Eukaryota</taxon>
        <taxon>Metazoa</taxon>
        <taxon>Chordata</taxon>
        <taxon>Craniata</taxon>
        <taxon>Vertebrata</taxon>
        <taxon>Euteleostomi</taxon>
        <taxon>Archelosauria</taxon>
        <taxon>Archosauria</taxon>
        <taxon>Dinosauria</taxon>
        <taxon>Saurischia</taxon>
        <taxon>Theropoda</taxon>
        <taxon>Coelurosauria</taxon>
        <taxon>Aves</taxon>
        <taxon>Neognathae</taxon>
        <taxon>Neoaves</taxon>
        <taxon>Charadriiformes</taxon>
        <taxon>Jacanidae</taxon>
        <taxon>Jacana</taxon>
    </lineage>
</organism>
<gene>
    <name evidence="1" type="primary">Erv31_2</name>
    <name evidence="1" type="ORF">JACJAC_R14674</name>
</gene>
<accession>A0A7L2YIA8</accession>
<evidence type="ECO:0000313" key="2">
    <source>
        <dbReference type="Proteomes" id="UP000550086"/>
    </source>
</evidence>
<evidence type="ECO:0000313" key="1">
    <source>
        <dbReference type="EMBL" id="NXS94451.1"/>
    </source>
</evidence>
<name>A0A7L2YIA8_JACJC</name>
<dbReference type="Proteomes" id="UP000550086">
    <property type="component" value="Unassembled WGS sequence"/>
</dbReference>
<dbReference type="AlphaFoldDB" id="A0A7L2YIA8"/>
<feature type="non-terminal residue" evidence="1">
    <location>
        <position position="89"/>
    </location>
</feature>
<comment type="caution">
    <text evidence="1">The sequence shown here is derived from an EMBL/GenBank/DDBJ whole genome shotgun (WGS) entry which is preliminary data.</text>
</comment>
<dbReference type="EMBL" id="VZTM01012574">
    <property type="protein sequence ID" value="NXS94451.1"/>
    <property type="molecule type" value="Genomic_DNA"/>
</dbReference>